<dbReference type="Proteomes" id="UP000831701">
    <property type="component" value="Chromosome 23"/>
</dbReference>
<name>A0ACB8VB61_9TELE</name>
<evidence type="ECO:0000313" key="2">
    <source>
        <dbReference type="Proteomes" id="UP000831701"/>
    </source>
</evidence>
<accession>A0ACB8VB61</accession>
<protein>
    <submittedName>
        <fullName evidence="1">Uncharacterized protein</fullName>
    </submittedName>
</protein>
<reference evidence="1" key="1">
    <citation type="submission" date="2022-04" db="EMBL/GenBank/DDBJ databases">
        <title>Jade perch genome.</title>
        <authorList>
            <person name="Chao B."/>
        </authorList>
    </citation>
    <scope>NUCLEOTIDE SEQUENCE</scope>
    <source>
        <strain evidence="1">CB-2022</strain>
    </source>
</reference>
<organism evidence="1 2">
    <name type="scientific">Scortum barcoo</name>
    <name type="common">barcoo grunter</name>
    <dbReference type="NCBI Taxonomy" id="214431"/>
    <lineage>
        <taxon>Eukaryota</taxon>
        <taxon>Metazoa</taxon>
        <taxon>Chordata</taxon>
        <taxon>Craniata</taxon>
        <taxon>Vertebrata</taxon>
        <taxon>Euteleostomi</taxon>
        <taxon>Actinopterygii</taxon>
        <taxon>Neopterygii</taxon>
        <taxon>Teleostei</taxon>
        <taxon>Neoteleostei</taxon>
        <taxon>Acanthomorphata</taxon>
        <taxon>Eupercaria</taxon>
        <taxon>Centrarchiformes</taxon>
        <taxon>Terapontoidei</taxon>
        <taxon>Terapontidae</taxon>
        <taxon>Scortum</taxon>
    </lineage>
</organism>
<evidence type="ECO:0000313" key="1">
    <source>
        <dbReference type="EMBL" id="KAI3352701.1"/>
    </source>
</evidence>
<dbReference type="EMBL" id="CM041553">
    <property type="protein sequence ID" value="KAI3352701.1"/>
    <property type="molecule type" value="Genomic_DNA"/>
</dbReference>
<proteinExistence type="predicted"/>
<comment type="caution">
    <text evidence="1">The sequence shown here is derived from an EMBL/GenBank/DDBJ whole genome shotgun (WGS) entry which is preliminary data.</text>
</comment>
<gene>
    <name evidence="1" type="ORF">L3Q82_020161</name>
</gene>
<keyword evidence="2" id="KW-1185">Reference proteome</keyword>
<sequence>MTSERRPEVSESCDGGLLDRNRRREIQWFSYRSRRKVQQGAAELLSTGLMECASSAVSYLSWALIWGGLVYLWRQTRSHTPYGRYCPGEARCCPAWLAWFLQEVPALLLPLLLLLTEERHTGADRSTGRTLLLCTFMLHYLHRSFIYAFLTRGRPVPLPIVLYAFIFCSLNGFLQGHHLLHCAQFEDGWLTDARLTAGGLLFGVGMMINIHSDHILRNLRKPGETIYRIPHAAYKFVLVSQGEFLSSCLVLTSSGRLWNGVVMLCPPGLYPPSHSPGDTTTFHHLLDRAQSLPPPQVASLSDSLPSQQSSSMASPNSSQTRVFASRTVRAAACLACRYLSTASRSPTGQHGPIGLLLQSDSIPLLPVSTTGFGIATTTGTRDLASHNFEPPRRQWRQRTWSTRTQCLPASLGICEKLFRRWELKTSLTEGSARRSQQTLTIRLGLPGLSNFLLCQRSQLTTR</sequence>